<feature type="region of interest" description="Disordered" evidence="1">
    <location>
        <begin position="1"/>
        <end position="23"/>
    </location>
</feature>
<accession>A0A2A6CCM5</accession>
<evidence type="ECO:0000256" key="1">
    <source>
        <dbReference type="SAM" id="MobiDB-lite"/>
    </source>
</evidence>
<name>A0A2A6CCM5_PRIPA</name>
<reference evidence="3" key="1">
    <citation type="journal article" date="2008" name="Nat. Genet.">
        <title>The Pristionchus pacificus genome provides a unique perspective on nematode lifestyle and parasitism.</title>
        <authorList>
            <person name="Dieterich C."/>
            <person name="Clifton S.W."/>
            <person name="Schuster L.N."/>
            <person name="Chinwalla A."/>
            <person name="Delehaunty K."/>
            <person name="Dinkelacker I."/>
            <person name="Fulton L."/>
            <person name="Fulton R."/>
            <person name="Godfrey J."/>
            <person name="Minx P."/>
            <person name="Mitreva M."/>
            <person name="Roeseler W."/>
            <person name="Tian H."/>
            <person name="Witte H."/>
            <person name="Yang S.P."/>
            <person name="Wilson R.K."/>
            <person name="Sommer R.J."/>
        </authorList>
    </citation>
    <scope>NUCLEOTIDE SEQUENCE [LARGE SCALE GENOMIC DNA]</scope>
    <source>
        <strain evidence="3">PS312</strain>
    </source>
</reference>
<dbReference type="Proteomes" id="UP000005239">
    <property type="component" value="Unassembled WGS sequence"/>
</dbReference>
<evidence type="ECO:0000313" key="3">
    <source>
        <dbReference type="Proteomes" id="UP000005239"/>
    </source>
</evidence>
<accession>A0A8R1Z2M4</accession>
<proteinExistence type="predicted"/>
<organism evidence="2 3">
    <name type="scientific">Pristionchus pacificus</name>
    <name type="common">Parasitic nematode worm</name>
    <dbReference type="NCBI Taxonomy" id="54126"/>
    <lineage>
        <taxon>Eukaryota</taxon>
        <taxon>Metazoa</taxon>
        <taxon>Ecdysozoa</taxon>
        <taxon>Nematoda</taxon>
        <taxon>Chromadorea</taxon>
        <taxon>Rhabditida</taxon>
        <taxon>Rhabditina</taxon>
        <taxon>Diplogasteromorpha</taxon>
        <taxon>Diplogasteroidea</taxon>
        <taxon>Neodiplogasteridae</taxon>
        <taxon>Pristionchus</taxon>
    </lineage>
</organism>
<sequence length="233" mass="24811">MTSSQLHTCHSEDVQAASTPKPPASACCLDKIITANGLDGHFVFISAHVFSSNSFVSIPNAIFRGAPIQWAVVRISSTVRGGRHALSQVPGLSFRGRRPQARNGCAVPGRLAESYTKFSLSSIARVAIDGRTGFVGDVIIEDVEEAIGGRYADSEVGLLSKITSSIDTFQALTSSKYGSLVQDATALLFSITSFRSVQEGSPSLCVPLPSSSRLFTRAFVSILPSPLDEPYRS</sequence>
<reference evidence="2" key="2">
    <citation type="submission" date="2022-06" db="UniProtKB">
        <authorList>
            <consortium name="EnsemblMetazoa"/>
        </authorList>
    </citation>
    <scope>IDENTIFICATION</scope>
    <source>
        <strain evidence="2">PS312</strain>
    </source>
</reference>
<dbReference type="EnsemblMetazoa" id="PPA43240.1">
    <property type="protein sequence ID" value="PPA43240.1"/>
    <property type="gene ID" value="WBGene00281609"/>
</dbReference>
<gene>
    <name evidence="2" type="primary">WBGene00281609</name>
</gene>
<protein>
    <submittedName>
        <fullName evidence="2">Uncharacterized protein</fullName>
    </submittedName>
</protein>
<keyword evidence="3" id="KW-1185">Reference proteome</keyword>
<evidence type="ECO:0000313" key="2">
    <source>
        <dbReference type="EnsemblMetazoa" id="PPA43240.1"/>
    </source>
</evidence>
<dbReference type="AlphaFoldDB" id="A0A2A6CCM5"/>